<keyword evidence="3" id="KW-1185">Reference proteome</keyword>
<organism evidence="2 3">
    <name type="scientific">Shewanella denitrificans (strain OS217 / ATCC BAA-1090 / DSM 15013)</name>
    <dbReference type="NCBI Taxonomy" id="318161"/>
    <lineage>
        <taxon>Bacteria</taxon>
        <taxon>Pseudomonadati</taxon>
        <taxon>Pseudomonadota</taxon>
        <taxon>Gammaproteobacteria</taxon>
        <taxon>Alteromonadales</taxon>
        <taxon>Shewanellaceae</taxon>
        <taxon>Shewanella</taxon>
    </lineage>
</organism>
<protein>
    <submittedName>
        <fullName evidence="2">Phage Tail Collar</fullName>
    </submittedName>
</protein>
<proteinExistence type="predicted"/>
<evidence type="ECO:0000259" key="1">
    <source>
        <dbReference type="Pfam" id="PF07484"/>
    </source>
</evidence>
<reference evidence="2 3" key="1">
    <citation type="submission" date="2006-03" db="EMBL/GenBank/DDBJ databases">
        <title>Complete sequence of Shewanella denitrificans OS217.</title>
        <authorList>
            <consortium name="US DOE Joint Genome Institute"/>
            <person name="Copeland A."/>
            <person name="Lucas S."/>
            <person name="Lapidus A."/>
            <person name="Barry K."/>
            <person name="Detter J.C."/>
            <person name="Glavina del Rio T."/>
            <person name="Hammon N."/>
            <person name="Israni S."/>
            <person name="Dalin E."/>
            <person name="Tice H."/>
            <person name="Pitluck S."/>
            <person name="Brettin T."/>
            <person name="Bruce D."/>
            <person name="Han C."/>
            <person name="Tapia R."/>
            <person name="Gilna P."/>
            <person name="Kiss H."/>
            <person name="Schmutz J."/>
            <person name="Larimer F."/>
            <person name="Land M."/>
            <person name="Hauser L."/>
            <person name="Kyrpides N."/>
            <person name="Lykidis A."/>
            <person name="Richardson P."/>
        </authorList>
    </citation>
    <scope>NUCLEOTIDE SEQUENCE [LARGE SCALE GENOMIC DNA]</scope>
    <source>
        <strain evidence="3">OS217 / ATCC BAA-1090 / DSM 15013</strain>
    </source>
</reference>
<dbReference type="EMBL" id="CP000302">
    <property type="protein sequence ID" value="ABE57002.1"/>
    <property type="molecule type" value="Genomic_DNA"/>
</dbReference>
<dbReference type="Pfam" id="PF07484">
    <property type="entry name" value="Collar"/>
    <property type="match status" value="1"/>
</dbReference>
<feature type="domain" description="Phage tail collar" evidence="1">
    <location>
        <begin position="7"/>
        <end position="63"/>
    </location>
</feature>
<gene>
    <name evidence="2" type="ordered locus">Sden_3729</name>
</gene>
<dbReference type="Gene3D" id="3.90.1340.10">
    <property type="entry name" value="Phage tail collar domain"/>
    <property type="match status" value="1"/>
</dbReference>
<dbReference type="AlphaFoldDB" id="Q12HS4"/>
<sequence>MPDPFIGEIRMFAGSYAPQYWAFCNGQLLPIAENQALFSLLGYVYGGTQGVSFALPDLRGRVPVHVGTGAGLSSKALGQRGGTEYVSLTSAQLPAHAHMVDLKATGEVNVKMSASSAKGDTAIPGPTTVPAQVLSGLIPLNAYSTSPDTTLLPVNTSTTVNVSGNTAMMGAGRPVVIEQPFLAINFIIALQGAYPPKG</sequence>
<dbReference type="KEGG" id="sdn:Sden_3729"/>
<dbReference type="InterPro" id="IPR011083">
    <property type="entry name" value="Phage_tail_collar_dom"/>
</dbReference>
<name>Q12HS4_SHEDO</name>
<dbReference type="STRING" id="318161.Sden_3729"/>
<dbReference type="RefSeq" id="WP_011498140.1">
    <property type="nucleotide sequence ID" value="NC_007954.1"/>
</dbReference>
<evidence type="ECO:0000313" key="3">
    <source>
        <dbReference type="Proteomes" id="UP000001982"/>
    </source>
</evidence>
<accession>Q12HS4</accession>
<dbReference type="SUPFAM" id="SSF88874">
    <property type="entry name" value="Receptor-binding domain of short tail fibre protein gp12"/>
    <property type="match status" value="1"/>
</dbReference>
<dbReference type="OrthoDB" id="9810174at2"/>
<dbReference type="eggNOG" id="COG4675">
    <property type="taxonomic scope" value="Bacteria"/>
</dbReference>
<dbReference type="HOGENOM" id="CLU_087872_1_1_6"/>
<dbReference type="Proteomes" id="UP000001982">
    <property type="component" value="Chromosome"/>
</dbReference>
<evidence type="ECO:0000313" key="2">
    <source>
        <dbReference type="EMBL" id="ABE57002.1"/>
    </source>
</evidence>
<dbReference type="InterPro" id="IPR037053">
    <property type="entry name" value="Phage_tail_collar_dom_sf"/>
</dbReference>